<accession>A0ABR3G2Y1</accession>
<keyword evidence="3" id="KW-1185">Reference proteome</keyword>
<feature type="compositionally biased region" description="Low complexity" evidence="1">
    <location>
        <begin position="186"/>
        <end position="196"/>
    </location>
</feature>
<name>A0ABR3G2Y1_9PEZI</name>
<dbReference type="Pfam" id="PF04889">
    <property type="entry name" value="Cwf_Cwc_15"/>
    <property type="match status" value="1"/>
</dbReference>
<sequence length="299" mass="33154">MVAGNGATALDGVSVGLEALSASSQHAYAQLQALSVQIDGEEEANVRNWNELFEQMEALKREASGLLVDRDRVIAAELHRRDHEQRETNEQIAGALNLQSLQTQQLASRHEETREVIEEFLKTTLKQQIQEAVDKTLDRERAPSRIPTPRMPRPYYPIGGGPSSRHPLFADQAGGSGMGPPPRPPAATAAGAPGDPDGSDDDMDGDSDEEAELSRRLAEVRRRREEERRRREARREEKKPALGPSPPPPPPPSEGDFGRMNRREARIIIEHLHRYEEREAPPPRVVAPSTIKVPSTPPK</sequence>
<evidence type="ECO:0000313" key="2">
    <source>
        <dbReference type="EMBL" id="KAL0630166.1"/>
    </source>
</evidence>
<evidence type="ECO:0000313" key="3">
    <source>
        <dbReference type="Proteomes" id="UP001447188"/>
    </source>
</evidence>
<feature type="compositionally biased region" description="Acidic residues" evidence="1">
    <location>
        <begin position="197"/>
        <end position="211"/>
    </location>
</feature>
<feature type="compositionally biased region" description="Basic and acidic residues" evidence="1">
    <location>
        <begin position="132"/>
        <end position="143"/>
    </location>
</feature>
<feature type="non-terminal residue" evidence="2">
    <location>
        <position position="299"/>
    </location>
</feature>
<feature type="compositionally biased region" description="Basic and acidic residues" evidence="1">
    <location>
        <begin position="212"/>
        <end position="240"/>
    </location>
</feature>
<dbReference type="InterPro" id="IPR006973">
    <property type="entry name" value="Cwf_Cwc_15"/>
</dbReference>
<feature type="compositionally biased region" description="Pro residues" evidence="1">
    <location>
        <begin position="243"/>
        <end position="253"/>
    </location>
</feature>
<comment type="caution">
    <text evidence="2">The sequence shown here is derived from an EMBL/GenBank/DDBJ whole genome shotgun (WGS) entry which is preliminary data.</text>
</comment>
<dbReference type="EMBL" id="JBBBZM010001036">
    <property type="protein sequence ID" value="KAL0630166.1"/>
    <property type="molecule type" value="Genomic_DNA"/>
</dbReference>
<proteinExistence type="predicted"/>
<feature type="region of interest" description="Disordered" evidence="1">
    <location>
        <begin position="132"/>
        <end position="299"/>
    </location>
</feature>
<gene>
    <name evidence="2" type="ORF">Q9L58_010988</name>
</gene>
<dbReference type="Proteomes" id="UP001447188">
    <property type="component" value="Unassembled WGS sequence"/>
</dbReference>
<protein>
    <submittedName>
        <fullName evidence="2">Uncharacterized protein</fullName>
    </submittedName>
</protein>
<organism evidence="2 3">
    <name type="scientific">Discina gigas</name>
    <dbReference type="NCBI Taxonomy" id="1032678"/>
    <lineage>
        <taxon>Eukaryota</taxon>
        <taxon>Fungi</taxon>
        <taxon>Dikarya</taxon>
        <taxon>Ascomycota</taxon>
        <taxon>Pezizomycotina</taxon>
        <taxon>Pezizomycetes</taxon>
        <taxon>Pezizales</taxon>
        <taxon>Discinaceae</taxon>
        <taxon>Discina</taxon>
    </lineage>
</organism>
<reference evidence="2 3" key="1">
    <citation type="submission" date="2024-02" db="EMBL/GenBank/DDBJ databases">
        <title>Discinaceae phylogenomics.</title>
        <authorList>
            <person name="Dirks A.C."/>
            <person name="James T.Y."/>
        </authorList>
    </citation>
    <scope>NUCLEOTIDE SEQUENCE [LARGE SCALE GENOMIC DNA]</scope>
    <source>
        <strain evidence="2 3">ACD0624</strain>
    </source>
</reference>
<evidence type="ECO:0000256" key="1">
    <source>
        <dbReference type="SAM" id="MobiDB-lite"/>
    </source>
</evidence>
<feature type="compositionally biased region" description="Basic and acidic residues" evidence="1">
    <location>
        <begin position="256"/>
        <end position="281"/>
    </location>
</feature>